<evidence type="ECO:0000256" key="3">
    <source>
        <dbReference type="ARBA" id="ARBA00022448"/>
    </source>
</evidence>
<reference evidence="10" key="1">
    <citation type="submission" date="2020-09" db="EMBL/GenBank/DDBJ databases">
        <title>Comparative genome analyses of four rice-infecting Rhizoctonia solani isolates reveal extensive enrichment of homogalacturonan modification genes.</title>
        <authorList>
            <person name="Lee D.-Y."/>
            <person name="Jeon J."/>
            <person name="Kim K.-T."/>
            <person name="Cheong K."/>
            <person name="Song H."/>
            <person name="Choi G."/>
            <person name="Ko J."/>
            <person name="Opiyo S.O."/>
            <person name="Zuo S."/>
            <person name="Madhav S."/>
            <person name="Lee Y.-H."/>
            <person name="Wang G.-L."/>
        </authorList>
    </citation>
    <scope>NUCLEOTIDE SEQUENCE</scope>
    <source>
        <strain evidence="10">AG1-IA YN-7</strain>
    </source>
</reference>
<feature type="transmembrane region" description="Helical" evidence="9">
    <location>
        <begin position="827"/>
        <end position="853"/>
    </location>
</feature>
<comment type="subcellular location">
    <subcellularLocation>
        <location evidence="1">Cell membrane</location>
        <topology evidence="1">Multi-pass membrane protein</topology>
    </subcellularLocation>
</comment>
<feature type="transmembrane region" description="Helical" evidence="9">
    <location>
        <begin position="642"/>
        <end position="659"/>
    </location>
</feature>
<feature type="transmembrane region" description="Helical" evidence="9">
    <location>
        <begin position="679"/>
        <end position="699"/>
    </location>
</feature>
<accession>A0A8H7H3S3</accession>
<feature type="transmembrane region" description="Helical" evidence="9">
    <location>
        <begin position="891"/>
        <end position="914"/>
    </location>
</feature>
<feature type="compositionally biased region" description="Polar residues" evidence="8">
    <location>
        <begin position="179"/>
        <end position="192"/>
    </location>
</feature>
<feature type="compositionally biased region" description="Low complexity" evidence="8">
    <location>
        <begin position="34"/>
        <end position="68"/>
    </location>
</feature>
<feature type="transmembrane region" description="Helical" evidence="9">
    <location>
        <begin position="743"/>
        <end position="769"/>
    </location>
</feature>
<proteinExistence type="inferred from homology"/>
<protein>
    <submittedName>
        <fullName evidence="10">Voltage-dependent anion channel</fullName>
    </submittedName>
</protein>
<evidence type="ECO:0000256" key="2">
    <source>
        <dbReference type="ARBA" id="ARBA00008566"/>
    </source>
</evidence>
<keyword evidence="5 9" id="KW-0812">Transmembrane</keyword>
<dbReference type="Gene3D" id="1.50.10.150">
    <property type="entry name" value="Voltage-dependent anion channel"/>
    <property type="match status" value="1"/>
</dbReference>
<evidence type="ECO:0000313" key="10">
    <source>
        <dbReference type="EMBL" id="KAF8676636.1"/>
    </source>
</evidence>
<dbReference type="GO" id="GO:0000319">
    <property type="term" value="F:sulfite transmembrane transporter activity"/>
    <property type="evidence" value="ECO:0007669"/>
    <property type="project" value="TreeGrafter"/>
</dbReference>
<feature type="transmembrane region" description="Helical" evidence="9">
    <location>
        <begin position="865"/>
        <end position="885"/>
    </location>
</feature>
<evidence type="ECO:0000256" key="8">
    <source>
        <dbReference type="SAM" id="MobiDB-lite"/>
    </source>
</evidence>
<dbReference type="CDD" id="cd09318">
    <property type="entry name" value="TDT_SSU1"/>
    <property type="match status" value="1"/>
</dbReference>
<dbReference type="InterPro" id="IPR038665">
    <property type="entry name" value="Voltage-dep_anion_channel_sf"/>
</dbReference>
<feature type="region of interest" description="Disordered" evidence="8">
    <location>
        <begin position="932"/>
        <end position="955"/>
    </location>
</feature>
<dbReference type="InterPro" id="IPR051629">
    <property type="entry name" value="Sulfite_efflux_TDT"/>
</dbReference>
<keyword evidence="3" id="KW-0813">Transport</keyword>
<dbReference type="PANTHER" id="PTHR31686:SF1">
    <property type="entry name" value="SULFITE EFFLUX PUMP SSU1"/>
    <property type="match status" value="1"/>
</dbReference>
<feature type="region of interest" description="Disordered" evidence="8">
    <location>
        <begin position="28"/>
        <end position="88"/>
    </location>
</feature>
<feature type="region of interest" description="Disordered" evidence="8">
    <location>
        <begin position="521"/>
        <end position="547"/>
    </location>
</feature>
<evidence type="ECO:0000256" key="1">
    <source>
        <dbReference type="ARBA" id="ARBA00004651"/>
    </source>
</evidence>
<name>A0A8H7H3S3_9AGAM</name>
<feature type="transmembrane region" description="Helical" evidence="9">
    <location>
        <begin position="597"/>
        <end position="622"/>
    </location>
</feature>
<feature type="transmembrane region" description="Helical" evidence="9">
    <location>
        <begin position="781"/>
        <end position="807"/>
    </location>
</feature>
<dbReference type="PANTHER" id="PTHR31686">
    <property type="match status" value="1"/>
</dbReference>
<gene>
    <name evidence="10" type="ORF">RHS04_06429</name>
</gene>
<keyword evidence="7 9" id="KW-0472">Membrane</keyword>
<feature type="compositionally biased region" description="Polar residues" evidence="8">
    <location>
        <begin position="932"/>
        <end position="941"/>
    </location>
</feature>
<evidence type="ECO:0000256" key="9">
    <source>
        <dbReference type="SAM" id="Phobius"/>
    </source>
</evidence>
<dbReference type="AlphaFoldDB" id="A0A8H7H3S3"/>
<sequence>MSVFDHSSESSGHEPIQIQIHDATIGEEGGGLAGAAAAYSHGPPIHTHTQTQAPPQAQPQPQTHFHPQNGPEPLVTPQQPPQQQEEEPPIDDLDRLYFNLFVHCRALRKFADPDAQGPTRQTHRPRVFEWNDWAPPITRLLTRMPMPAWACISHGQRFATLGVVGEGVWEAEGSGSGILTSSGQEQSTTPMTQPDIEPTPVPIGNIDPWIPDGGPGGANFERPVRVLDFNPYGIRRGYKDDLNKTGNKVRIVDEPSVLKASNYWESDVVSCLPYREVVTREELLLSGVMIDGERVLGMQSDERGNVSAMHVMQVILFMISPDFGACHPLLKEDRFVVIAGSRLNFAIKSPSEASTLRIPLVFEFCTGLTRYTPMLSGTYNRLGMSIHFWISKDFSVLRHLQQTLQGVTLVGLMVHRFPGLLTPQSTRFKYFESKPVSGVTRSDFAYLMENVTIHPIFPVRILSTQAIMCSYRIGMTASLFGPGGRYSYPAPIFIVNPLAEDINPSGGLLAYHQSFVDVDDGGERRSRDADDQAPWSAFGGPSARQRPDQRLRSIVVYRGHGYVCTPPASPSAANWYTPGTGAVSALLHSFPYGHEPVLHAFGAAFLLLNVILLFVFLGFAIVRYVRHPEVFKMMFMHPLQSLYVGCLPMGFATIINALLNVRDDYFPESRTFVHVLWGLWWFDMVVSVPVYFLILYTMISRHEHSIPTLNAVWILPTITLIVPSTTGALLAEALVPYSSTHALIGVFVSASSLVLGLGMALMLMPLYILRLITIGLPPGTIIATKFVPVGPCGQGGAAFIILGKVGAKLAEEGAAKNLYLRAPQPPALIGFVAGYFLWTLGIWWVVLSIVSIYETWRANRPKFAAGFWGMVFPLGVYSMLTIYLSQVLDSAFFRIVASVLCLFVFMLWTTLAVLTVRDLVKDTEGLLNSSFEPQIAPTQDGNGLADPASSTDTVC</sequence>
<dbReference type="GO" id="GO:0005886">
    <property type="term" value="C:plasma membrane"/>
    <property type="evidence" value="ECO:0007669"/>
    <property type="project" value="UniProtKB-SubCell"/>
</dbReference>
<dbReference type="Pfam" id="PF03595">
    <property type="entry name" value="SLAC1"/>
    <property type="match status" value="1"/>
</dbReference>
<organism evidence="10 11">
    <name type="scientific">Rhizoctonia solani</name>
    <dbReference type="NCBI Taxonomy" id="456999"/>
    <lineage>
        <taxon>Eukaryota</taxon>
        <taxon>Fungi</taxon>
        <taxon>Dikarya</taxon>
        <taxon>Basidiomycota</taxon>
        <taxon>Agaricomycotina</taxon>
        <taxon>Agaricomycetes</taxon>
        <taxon>Cantharellales</taxon>
        <taxon>Ceratobasidiaceae</taxon>
        <taxon>Rhizoctonia</taxon>
    </lineage>
</organism>
<feature type="region of interest" description="Disordered" evidence="8">
    <location>
        <begin position="179"/>
        <end position="198"/>
    </location>
</feature>
<evidence type="ECO:0000256" key="7">
    <source>
        <dbReference type="ARBA" id="ARBA00023136"/>
    </source>
</evidence>
<dbReference type="InterPro" id="IPR004695">
    <property type="entry name" value="SLAC1/Mae1/Ssu1/TehA"/>
</dbReference>
<evidence type="ECO:0000256" key="4">
    <source>
        <dbReference type="ARBA" id="ARBA00022475"/>
    </source>
</evidence>
<keyword evidence="6 9" id="KW-1133">Transmembrane helix</keyword>
<feature type="compositionally biased region" description="Basic and acidic residues" evidence="8">
    <location>
        <begin position="521"/>
        <end position="530"/>
    </location>
</feature>
<evidence type="ECO:0000313" key="11">
    <source>
        <dbReference type="Proteomes" id="UP000650582"/>
    </source>
</evidence>
<evidence type="ECO:0000256" key="5">
    <source>
        <dbReference type="ARBA" id="ARBA00022692"/>
    </source>
</evidence>
<dbReference type="Proteomes" id="UP000650582">
    <property type="component" value="Unassembled WGS sequence"/>
</dbReference>
<comment type="caution">
    <text evidence="10">The sequence shown here is derived from an EMBL/GenBank/DDBJ whole genome shotgun (WGS) entry which is preliminary data.</text>
</comment>
<evidence type="ECO:0000256" key="6">
    <source>
        <dbReference type="ARBA" id="ARBA00022989"/>
    </source>
</evidence>
<comment type="similarity">
    <text evidence="2">Belongs to the tellurite-resistance/dicarboxylate transporter (TDT) family.</text>
</comment>
<keyword evidence="4" id="KW-1003">Cell membrane</keyword>
<feature type="transmembrane region" description="Helical" evidence="9">
    <location>
        <begin position="711"/>
        <end position="731"/>
    </location>
</feature>
<dbReference type="EMBL" id="JACYCC010000045">
    <property type="protein sequence ID" value="KAF8676636.1"/>
    <property type="molecule type" value="Genomic_DNA"/>
</dbReference>